<evidence type="ECO:0000256" key="1">
    <source>
        <dbReference type="ARBA" id="ARBA00022801"/>
    </source>
</evidence>
<proteinExistence type="predicted"/>
<dbReference type="InterPro" id="IPR050300">
    <property type="entry name" value="GDXG_lipolytic_enzyme"/>
</dbReference>
<dbReference type="InterPro" id="IPR013094">
    <property type="entry name" value="AB_hydrolase_3"/>
</dbReference>
<dbReference type="PANTHER" id="PTHR48081:SF8">
    <property type="entry name" value="ALPHA_BETA HYDROLASE FOLD-3 DOMAIN-CONTAINING PROTEIN-RELATED"/>
    <property type="match status" value="1"/>
</dbReference>
<organism evidence="4 5">
    <name type="scientific">Chitinophaga eiseniae</name>
    <dbReference type="NCBI Taxonomy" id="634771"/>
    <lineage>
        <taxon>Bacteria</taxon>
        <taxon>Pseudomonadati</taxon>
        <taxon>Bacteroidota</taxon>
        <taxon>Chitinophagia</taxon>
        <taxon>Chitinophagales</taxon>
        <taxon>Chitinophagaceae</taxon>
        <taxon>Chitinophaga</taxon>
    </lineage>
</organism>
<protein>
    <submittedName>
        <fullName evidence="4">Acetyl esterase</fullName>
    </submittedName>
</protein>
<dbReference type="STRING" id="634771.SAMN04488128_101551"/>
<sequence length="346" mass="39312">MMNKTITLLLLSLGSLHLEAQHMMNTDRMDKRLKAGMDSTASLEIDNETFLHHPEIIQQERAAFTRNNPAPRPENIQVSDVFVNSSRDNYKIRLHVYQAKNFDADHVIVYFHGGGYVFGMPEQVDEQMFKIAADLKATIISVDYRLSPQYKFPIPVLDGYDALQWTVSNGKTALNINPDNIVVFGASAGGHLAAAVAQMAADHQVKNIRHQFLLYPVIHNQLNTPSMNEFVDAPLWSKTAASAAWLHFLGKEKMGQSIRFADLTNFDKFRQLPPATIVACELDPLRDEDIAYAQQLYKAGVKTELWVIPGAVHIFDLFSSPLREEFYRFMIDKMEKVWWNSSINIL</sequence>
<feature type="chain" id="PRO_5012391296" evidence="2">
    <location>
        <begin position="21"/>
        <end position="346"/>
    </location>
</feature>
<dbReference type="Proteomes" id="UP000190367">
    <property type="component" value="Unassembled WGS sequence"/>
</dbReference>
<dbReference type="SUPFAM" id="SSF53474">
    <property type="entry name" value="alpha/beta-Hydrolases"/>
    <property type="match status" value="1"/>
</dbReference>
<evidence type="ECO:0000256" key="2">
    <source>
        <dbReference type="SAM" id="SignalP"/>
    </source>
</evidence>
<dbReference type="GO" id="GO:0016787">
    <property type="term" value="F:hydrolase activity"/>
    <property type="evidence" value="ECO:0007669"/>
    <property type="project" value="UniProtKB-KW"/>
</dbReference>
<dbReference type="Gene3D" id="3.40.50.1820">
    <property type="entry name" value="alpha/beta hydrolase"/>
    <property type="match status" value="1"/>
</dbReference>
<name>A0A1T4LAI5_9BACT</name>
<keyword evidence="1" id="KW-0378">Hydrolase</keyword>
<feature type="signal peptide" evidence="2">
    <location>
        <begin position="1"/>
        <end position="20"/>
    </location>
</feature>
<evidence type="ECO:0000313" key="4">
    <source>
        <dbReference type="EMBL" id="SJZ51517.1"/>
    </source>
</evidence>
<accession>A0A1T4LAI5</accession>
<evidence type="ECO:0000259" key="3">
    <source>
        <dbReference type="Pfam" id="PF07859"/>
    </source>
</evidence>
<gene>
    <name evidence="4" type="ORF">SAMN04488128_101551</name>
</gene>
<keyword evidence="2" id="KW-0732">Signal</keyword>
<reference evidence="5" key="1">
    <citation type="submission" date="2017-02" db="EMBL/GenBank/DDBJ databases">
        <authorList>
            <person name="Varghese N."/>
            <person name="Submissions S."/>
        </authorList>
    </citation>
    <scope>NUCLEOTIDE SEQUENCE [LARGE SCALE GENOMIC DNA]</scope>
    <source>
        <strain evidence="5">DSM 22224</strain>
    </source>
</reference>
<dbReference type="PANTHER" id="PTHR48081">
    <property type="entry name" value="AB HYDROLASE SUPERFAMILY PROTEIN C4A8.06C"/>
    <property type="match status" value="1"/>
</dbReference>
<dbReference type="InterPro" id="IPR029058">
    <property type="entry name" value="AB_hydrolase_fold"/>
</dbReference>
<dbReference type="EMBL" id="FUWZ01000001">
    <property type="protein sequence ID" value="SJZ51517.1"/>
    <property type="molecule type" value="Genomic_DNA"/>
</dbReference>
<keyword evidence="5" id="KW-1185">Reference proteome</keyword>
<dbReference type="RefSeq" id="WP_200816898.1">
    <property type="nucleotide sequence ID" value="NZ_FUWZ01000001.1"/>
</dbReference>
<evidence type="ECO:0000313" key="5">
    <source>
        <dbReference type="Proteomes" id="UP000190367"/>
    </source>
</evidence>
<dbReference type="AlphaFoldDB" id="A0A1T4LAI5"/>
<feature type="domain" description="Alpha/beta hydrolase fold-3" evidence="3">
    <location>
        <begin position="108"/>
        <end position="315"/>
    </location>
</feature>
<dbReference type="Pfam" id="PF07859">
    <property type="entry name" value="Abhydrolase_3"/>
    <property type="match status" value="1"/>
</dbReference>